<feature type="domain" description="AB hydrolase-1" evidence="4">
    <location>
        <begin position="81"/>
        <end position="242"/>
    </location>
</feature>
<evidence type="ECO:0000313" key="6">
    <source>
        <dbReference type="EMBL" id="KAF0699554.1"/>
    </source>
</evidence>
<dbReference type="PANTHER" id="PTHR43248">
    <property type="entry name" value="2-SUCCINYL-6-HYDROXY-2,4-CYCLOHEXADIENE-1-CARBOXYLATE SYNTHASE"/>
    <property type="match status" value="1"/>
</dbReference>
<sequence length="538" mass="58764">MVKLIAPFAFLAFAAAADPFKWQPCPDVGKPVVVGLPDSKNPLLRCGSLTVPIDYSNAAKSETIEIAVRRYQTNSTQRLGTILLNPGGPGGSGLAMGSPSYIKLTGGLYDVLGFDPRGVGKSRRIKCSKNSYTDAVENERRDVKEIPFMEATSETSIGRFGAELDAQARRCQKYDGDYIKHISTATVARDMDAIRAALNEPVTNFLGYSYGTHLGATYVNMFPDRVGRIAIDSVVDPSIQTGPYQIRRSQSDSPLVLQAFLDECQKAGPLRCPLANPSDPDLFDTLSNFVDKVGENPLVLPTDDGDFYVLGAAEIRGRIFSALYRPTGWVQLADYLARLLGGKPLPGLSNPDTCPLPAPAPGYNMITNAVWFNDGDNSEPVDWNYWYEEAKNNVPFFGLPASNAVQVQYWKIKPVERYAGPWDKTLKQPILILQNQLDPTTGLGMAQHTAELMGDNAVLVVRDGYGHATTNMPSTCIKNIMLDFFVNGTLPEPDTTCPVDVGPFDAPLERSTDDDGYESAREAANEILNQVFEATARL</sequence>
<keyword evidence="3" id="KW-0732">Signal</keyword>
<protein>
    <submittedName>
        <fullName evidence="7">Aste57867_9891 protein</fullName>
    </submittedName>
</protein>
<name>A0A485KP04_9STRA</name>
<evidence type="ECO:0000259" key="4">
    <source>
        <dbReference type="Pfam" id="PF00561"/>
    </source>
</evidence>
<feature type="domain" description="Peptidase S33 tripeptidyl aminopeptidase-like C-terminal" evidence="5">
    <location>
        <begin position="402"/>
        <end position="497"/>
    </location>
</feature>
<dbReference type="OrthoDB" id="75190at2759"/>
<evidence type="ECO:0000256" key="3">
    <source>
        <dbReference type="SAM" id="SignalP"/>
    </source>
</evidence>
<dbReference type="SUPFAM" id="SSF53474">
    <property type="entry name" value="alpha/beta-Hydrolases"/>
    <property type="match status" value="1"/>
</dbReference>
<feature type="signal peptide" evidence="3">
    <location>
        <begin position="1"/>
        <end position="16"/>
    </location>
</feature>
<dbReference type="GO" id="GO:0016787">
    <property type="term" value="F:hydrolase activity"/>
    <property type="evidence" value="ECO:0007669"/>
    <property type="project" value="UniProtKB-KW"/>
</dbReference>
<organism evidence="7 8">
    <name type="scientific">Aphanomyces stellatus</name>
    <dbReference type="NCBI Taxonomy" id="120398"/>
    <lineage>
        <taxon>Eukaryota</taxon>
        <taxon>Sar</taxon>
        <taxon>Stramenopiles</taxon>
        <taxon>Oomycota</taxon>
        <taxon>Saprolegniomycetes</taxon>
        <taxon>Saprolegniales</taxon>
        <taxon>Verrucalvaceae</taxon>
        <taxon>Aphanomyces</taxon>
    </lineage>
</organism>
<comment type="similarity">
    <text evidence="1">Belongs to the peptidase S33 family.</text>
</comment>
<dbReference type="InterPro" id="IPR029058">
    <property type="entry name" value="AB_hydrolase_fold"/>
</dbReference>
<dbReference type="EMBL" id="CAADRA010005191">
    <property type="protein sequence ID" value="VFT86770.1"/>
    <property type="molecule type" value="Genomic_DNA"/>
</dbReference>
<dbReference type="InterPro" id="IPR013595">
    <property type="entry name" value="Pept_S33_TAP-like_C"/>
</dbReference>
<reference evidence="6" key="2">
    <citation type="submission" date="2019-06" db="EMBL/GenBank/DDBJ databases">
        <title>Genomics analysis of Aphanomyces spp. identifies a new class of oomycete effector associated with host adaptation.</title>
        <authorList>
            <person name="Gaulin E."/>
        </authorList>
    </citation>
    <scope>NUCLEOTIDE SEQUENCE</scope>
    <source>
        <strain evidence="6">CBS 578.67</strain>
    </source>
</reference>
<evidence type="ECO:0000256" key="2">
    <source>
        <dbReference type="ARBA" id="ARBA00022801"/>
    </source>
</evidence>
<evidence type="ECO:0000313" key="8">
    <source>
        <dbReference type="Proteomes" id="UP000332933"/>
    </source>
</evidence>
<dbReference type="EMBL" id="VJMH01005170">
    <property type="protein sequence ID" value="KAF0699554.1"/>
    <property type="molecule type" value="Genomic_DNA"/>
</dbReference>
<gene>
    <name evidence="7" type="primary">Aste57867_9891</name>
    <name evidence="6" type="ORF">As57867_009852</name>
    <name evidence="7" type="ORF">ASTE57867_9891</name>
</gene>
<accession>A0A485KP04</accession>
<evidence type="ECO:0000313" key="7">
    <source>
        <dbReference type="EMBL" id="VFT86770.1"/>
    </source>
</evidence>
<feature type="chain" id="PRO_5036116136" evidence="3">
    <location>
        <begin position="17"/>
        <end position="538"/>
    </location>
</feature>
<evidence type="ECO:0000256" key="1">
    <source>
        <dbReference type="ARBA" id="ARBA00010088"/>
    </source>
</evidence>
<proteinExistence type="inferred from homology"/>
<dbReference type="Proteomes" id="UP000332933">
    <property type="component" value="Unassembled WGS sequence"/>
</dbReference>
<dbReference type="Gene3D" id="3.40.50.1820">
    <property type="entry name" value="alpha/beta hydrolase"/>
    <property type="match status" value="1"/>
</dbReference>
<dbReference type="InterPro" id="IPR000073">
    <property type="entry name" value="AB_hydrolase_1"/>
</dbReference>
<dbReference type="PANTHER" id="PTHR43248:SF30">
    <property type="entry name" value="AB HYDROLASE-1 DOMAIN-CONTAINING PROTEIN"/>
    <property type="match status" value="1"/>
</dbReference>
<dbReference type="AlphaFoldDB" id="A0A485KP04"/>
<keyword evidence="8" id="KW-1185">Reference proteome</keyword>
<dbReference type="InterPro" id="IPR051601">
    <property type="entry name" value="Serine_prot/Carboxylest_S33"/>
</dbReference>
<reference evidence="7 8" key="1">
    <citation type="submission" date="2019-03" db="EMBL/GenBank/DDBJ databases">
        <authorList>
            <person name="Gaulin E."/>
            <person name="Dumas B."/>
        </authorList>
    </citation>
    <scope>NUCLEOTIDE SEQUENCE [LARGE SCALE GENOMIC DNA]</scope>
    <source>
        <strain evidence="7">CBS 568.67</strain>
    </source>
</reference>
<dbReference type="Pfam" id="PF00561">
    <property type="entry name" value="Abhydrolase_1"/>
    <property type="match status" value="1"/>
</dbReference>
<keyword evidence="2" id="KW-0378">Hydrolase</keyword>
<dbReference type="Pfam" id="PF08386">
    <property type="entry name" value="Abhydrolase_4"/>
    <property type="match status" value="1"/>
</dbReference>
<evidence type="ECO:0000259" key="5">
    <source>
        <dbReference type="Pfam" id="PF08386"/>
    </source>
</evidence>